<keyword evidence="4 6" id="KW-0689">Ribosomal protein</keyword>
<name>A0A4D6WVL2_9FLOR</name>
<dbReference type="AlphaFoldDB" id="A0A4D6WVL2"/>
<dbReference type="SUPFAM" id="SSF46992">
    <property type="entry name" value="Ribosomal protein S20"/>
    <property type="match status" value="1"/>
</dbReference>
<keyword evidence="3" id="KW-0694">RNA-binding</keyword>
<dbReference type="Gene3D" id="1.20.58.110">
    <property type="entry name" value="Ribosomal protein S20"/>
    <property type="match status" value="1"/>
</dbReference>
<sequence length="93" mass="10824">MPKNLSSIKRISITSRNRLRNKKYKLAIKKSIKKYLFSVKSVDSTKISNLENLDNLSFIYQKIDKAIKRGVIHKNKGARKKARLAKYMLTRAN</sequence>
<dbReference type="GO" id="GO:0015935">
    <property type="term" value="C:small ribosomal subunit"/>
    <property type="evidence" value="ECO:0007669"/>
    <property type="project" value="TreeGrafter"/>
</dbReference>
<dbReference type="GO" id="GO:0003735">
    <property type="term" value="F:structural constituent of ribosome"/>
    <property type="evidence" value="ECO:0007669"/>
    <property type="project" value="InterPro"/>
</dbReference>
<evidence type="ECO:0000256" key="2">
    <source>
        <dbReference type="ARBA" id="ARBA00022730"/>
    </source>
</evidence>
<evidence type="ECO:0000313" key="6">
    <source>
        <dbReference type="EMBL" id="QCI07707.1"/>
    </source>
</evidence>
<protein>
    <submittedName>
        <fullName evidence="6">Ribosomal protein S20</fullName>
    </submittedName>
</protein>
<geneLocation type="plastid" evidence="6"/>
<keyword evidence="5" id="KW-0687">Ribonucleoprotein</keyword>
<dbReference type="GO" id="GO:0006412">
    <property type="term" value="P:translation"/>
    <property type="evidence" value="ECO:0007669"/>
    <property type="project" value="InterPro"/>
</dbReference>
<keyword evidence="2" id="KW-0699">rRNA-binding</keyword>
<gene>
    <name evidence="6" type="primary">rps20</name>
</gene>
<dbReference type="GO" id="GO:0005829">
    <property type="term" value="C:cytosol"/>
    <property type="evidence" value="ECO:0007669"/>
    <property type="project" value="TreeGrafter"/>
</dbReference>
<reference evidence="6" key="1">
    <citation type="journal article" date="2019" name="Mol. Phylogenet. Evol.">
        <title>Morphological evolution and classification of the red algal order Ceramiales inferred using plastid phylogenomics.</title>
        <authorList>
            <person name="Diaz-Tapia P."/>
            <person name="Pasella M.M."/>
            <person name="Verbruggen H."/>
            <person name="Maggs C.A."/>
        </authorList>
    </citation>
    <scope>NUCLEOTIDE SEQUENCE</scope>
    <source>
        <strain evidence="6">PD2930</strain>
    </source>
</reference>
<keyword evidence="6" id="KW-0934">Plastid</keyword>
<dbReference type="EMBL" id="MK814699">
    <property type="protein sequence ID" value="QCI07707.1"/>
    <property type="molecule type" value="Genomic_DNA"/>
</dbReference>
<proteinExistence type="inferred from homology"/>
<dbReference type="NCBIfam" id="TIGR00029">
    <property type="entry name" value="S20"/>
    <property type="match status" value="1"/>
</dbReference>
<dbReference type="Pfam" id="PF01649">
    <property type="entry name" value="Ribosomal_S20p"/>
    <property type="match status" value="1"/>
</dbReference>
<organism evidence="6">
    <name type="scientific">Nitophyllum punctatum</name>
    <dbReference type="NCBI Taxonomy" id="158729"/>
    <lineage>
        <taxon>Eukaryota</taxon>
        <taxon>Rhodophyta</taxon>
        <taxon>Florideophyceae</taxon>
        <taxon>Rhodymeniophycidae</taxon>
        <taxon>Ceramiales</taxon>
        <taxon>Delesseriaceae</taxon>
        <taxon>Nitophylloideae</taxon>
        <taxon>Nitophyllum</taxon>
    </lineage>
</organism>
<dbReference type="HAMAP" id="MF_00500">
    <property type="entry name" value="Ribosomal_bS20"/>
    <property type="match status" value="1"/>
</dbReference>
<dbReference type="PANTHER" id="PTHR33398:SF1">
    <property type="entry name" value="SMALL RIBOSOMAL SUBUNIT PROTEIN BS20C"/>
    <property type="match status" value="1"/>
</dbReference>
<dbReference type="InterPro" id="IPR002583">
    <property type="entry name" value="Ribosomal_bS20"/>
</dbReference>
<accession>A0A4D6WVL2</accession>
<evidence type="ECO:0000256" key="5">
    <source>
        <dbReference type="ARBA" id="ARBA00023274"/>
    </source>
</evidence>
<reference evidence="6" key="2">
    <citation type="submission" date="2019-04" db="EMBL/GenBank/DDBJ databases">
        <authorList>
            <person name="Pasella M."/>
        </authorList>
    </citation>
    <scope>NUCLEOTIDE SEQUENCE</scope>
    <source>
        <strain evidence="6">PD2930</strain>
    </source>
</reference>
<dbReference type="InterPro" id="IPR036510">
    <property type="entry name" value="Ribosomal_bS20_sf"/>
</dbReference>
<comment type="similarity">
    <text evidence="1">Belongs to the bacterial ribosomal protein bS20 family.</text>
</comment>
<evidence type="ECO:0000256" key="1">
    <source>
        <dbReference type="ARBA" id="ARBA00007634"/>
    </source>
</evidence>
<evidence type="ECO:0000256" key="4">
    <source>
        <dbReference type="ARBA" id="ARBA00022980"/>
    </source>
</evidence>
<evidence type="ECO:0000256" key="3">
    <source>
        <dbReference type="ARBA" id="ARBA00022884"/>
    </source>
</evidence>
<dbReference type="GO" id="GO:0070181">
    <property type="term" value="F:small ribosomal subunit rRNA binding"/>
    <property type="evidence" value="ECO:0007669"/>
    <property type="project" value="TreeGrafter"/>
</dbReference>
<dbReference type="PANTHER" id="PTHR33398">
    <property type="entry name" value="30S RIBOSOMAL PROTEIN S20"/>
    <property type="match status" value="1"/>
</dbReference>